<dbReference type="VEuPathDB" id="FungiDB:AeMF1_017280"/>
<keyword evidence="3" id="KW-1185">Reference proteome</keyword>
<feature type="region of interest" description="Disordered" evidence="1">
    <location>
        <begin position="592"/>
        <end position="621"/>
    </location>
</feature>
<gene>
    <name evidence="2" type="ORF">Ae201684_000462</name>
</gene>
<feature type="region of interest" description="Disordered" evidence="1">
    <location>
        <begin position="160"/>
        <end position="192"/>
    </location>
</feature>
<accession>A0A6G0XY92</accession>
<feature type="compositionally biased region" description="Pro residues" evidence="1">
    <location>
        <begin position="854"/>
        <end position="864"/>
    </location>
</feature>
<comment type="caution">
    <text evidence="2">The sequence shown here is derived from an EMBL/GenBank/DDBJ whole genome shotgun (WGS) entry which is preliminary data.</text>
</comment>
<feature type="region of interest" description="Disordered" evidence="1">
    <location>
        <begin position="885"/>
        <end position="975"/>
    </location>
</feature>
<feature type="compositionally biased region" description="Polar residues" evidence="1">
    <location>
        <begin position="180"/>
        <end position="192"/>
    </location>
</feature>
<dbReference type="Proteomes" id="UP000481153">
    <property type="component" value="Unassembled WGS sequence"/>
</dbReference>
<feature type="region of interest" description="Disordered" evidence="1">
    <location>
        <begin position="818"/>
        <end position="866"/>
    </location>
</feature>
<dbReference type="AlphaFoldDB" id="A0A6G0XY92"/>
<sequence>MSADSAGSDDFKGYDYATLKRLHLDLIQRRTKRGVKSIRTPRGYFLLATKFAKKEPLPLHLVTKEPNFNTDTIAANVAGYLDPNIQTYIRRTWWPMAHYNPITFKKNKNIDLTKDDYVRFNCKVYRALLPDITYAEAIRRIEKDWRDDILLGGAFSRAQASRRGSNGSRDNDKAPVESPPESTNDSMTPVVESASTSGEIKMDFNMFSLSLLDLATSCSAGGMDALYLFLQFLRVKMKSTRDFEDLPKPKYCTEILDHPQPTILVEHGKVYTEDITEEKRSPLTATLYQVGLFPTRLPLLTLFFSLDSSPMDFYVKAIDSSQPMNDESNEWTMANVPAAALVFKTSADDVTSIKYETLESFVLPVGTRSDLADASFQMTYVLQEVTPLEFEGTFFGSVAAKRVRIFGLHHPQGVDLILTLTTEPTRSASVHPEDKKHHVIGCIYLVKQDDFGIASYKLQFHEFIYNCNEETKVQIICDVKLGGLYYAIYFSMIEMQFLLEYNNMVLPIESDKPLFEGQRNNTTRDPVEAVPLADGSMPCYFPAAKLPIQIPHSKSSLRGKIYSHRRQSSIVQMQNLDEAFRMSTTSHIKLTDERRRSRQIQEPPKEAQVKAKMTSKTVGKSKEITSLDREVELMYEYFEHMALTQPTFEDLRLQEEEIAKRLNKADQVSDNFNDVYAEDRHVRETIATAKQTQFGIVDAVQPKEKVFAAEEYKQSALYLHQLGQQLRAELYREGKEAHKDAISTALEHNLYLKLAETNTLSKDEIAQLRETLVENGHLKSALPLAYREESKEAIILPKTYMSAKLPWQPTWQVAIEKPQSPDPLLPRSPKKHHSPRKSPTKLTAKEDNVLPAVPTAPPPKPKPPVDISILTNILQRQTNADLVCSPSEPQLQTSSETIQPPHRPSTASATLPSQELRKFSRPTSPANEDTTDEVVPTTLPFYPGHAAPPPKAPPRNHKGGFRRKKKQQSAPARQLKLPWSRLNKGEVPNREKLVSSVAQTPVEKDELIVVQQTPFHVVRHHNKVVALKDDDGRIALNNSKPIKPKKTPREKPPSAADALHLARVLGNERMALVWEQLSDELAWMETEIPR</sequence>
<evidence type="ECO:0000313" key="2">
    <source>
        <dbReference type="EMBL" id="KAF0745445.1"/>
    </source>
</evidence>
<feature type="compositionally biased region" description="Basic residues" evidence="1">
    <location>
        <begin position="828"/>
        <end position="839"/>
    </location>
</feature>
<reference evidence="2 3" key="1">
    <citation type="submission" date="2019-07" db="EMBL/GenBank/DDBJ databases">
        <title>Genomics analysis of Aphanomyces spp. identifies a new class of oomycete effector associated with host adaptation.</title>
        <authorList>
            <person name="Gaulin E."/>
        </authorList>
    </citation>
    <scope>NUCLEOTIDE SEQUENCE [LARGE SCALE GENOMIC DNA]</scope>
    <source>
        <strain evidence="2 3">ATCC 201684</strain>
    </source>
</reference>
<feature type="compositionally biased region" description="Basic residues" evidence="1">
    <location>
        <begin position="954"/>
        <end position="967"/>
    </location>
</feature>
<proteinExistence type="predicted"/>
<evidence type="ECO:0000313" key="3">
    <source>
        <dbReference type="Proteomes" id="UP000481153"/>
    </source>
</evidence>
<organism evidence="2 3">
    <name type="scientific">Aphanomyces euteiches</name>
    <dbReference type="NCBI Taxonomy" id="100861"/>
    <lineage>
        <taxon>Eukaryota</taxon>
        <taxon>Sar</taxon>
        <taxon>Stramenopiles</taxon>
        <taxon>Oomycota</taxon>
        <taxon>Saprolegniomycetes</taxon>
        <taxon>Saprolegniales</taxon>
        <taxon>Verrucalvaceae</taxon>
        <taxon>Aphanomyces</taxon>
    </lineage>
</organism>
<evidence type="ECO:0000256" key="1">
    <source>
        <dbReference type="SAM" id="MobiDB-lite"/>
    </source>
</evidence>
<dbReference type="EMBL" id="VJMJ01000002">
    <property type="protein sequence ID" value="KAF0745445.1"/>
    <property type="molecule type" value="Genomic_DNA"/>
</dbReference>
<protein>
    <submittedName>
        <fullName evidence="2">Uncharacterized protein</fullName>
    </submittedName>
</protein>
<name>A0A6G0XY92_9STRA</name>
<feature type="compositionally biased region" description="Polar residues" evidence="1">
    <location>
        <begin position="887"/>
        <end position="898"/>
    </location>
</feature>